<dbReference type="PANTHER" id="PTHR30069">
    <property type="entry name" value="TONB-DEPENDENT OUTER MEMBRANE RECEPTOR"/>
    <property type="match status" value="1"/>
</dbReference>
<dbReference type="InterPro" id="IPR039426">
    <property type="entry name" value="TonB-dep_rcpt-like"/>
</dbReference>
<dbReference type="Gene3D" id="2.40.170.20">
    <property type="entry name" value="TonB-dependent receptor, beta-barrel domain"/>
    <property type="match status" value="1"/>
</dbReference>
<keyword evidence="2 8" id="KW-0813">Transport</keyword>
<dbReference type="SUPFAM" id="SSF56935">
    <property type="entry name" value="Porins"/>
    <property type="match status" value="1"/>
</dbReference>
<evidence type="ECO:0000259" key="11">
    <source>
        <dbReference type="Pfam" id="PF00593"/>
    </source>
</evidence>
<comment type="subcellular location">
    <subcellularLocation>
        <location evidence="1 8">Cell outer membrane</location>
        <topology evidence="1 8">Multi-pass membrane protein</topology>
    </subcellularLocation>
</comment>
<feature type="domain" description="TonB-dependent receptor-like beta-barrel" evidence="11">
    <location>
        <begin position="231"/>
        <end position="786"/>
    </location>
</feature>
<dbReference type="Proteomes" id="UP000077628">
    <property type="component" value="Unassembled WGS sequence"/>
</dbReference>
<sequence length="836" mass="90942">MFIKFMKPLQQSAKPVAFAFLCAAFGAEAAESETAGHDTLEAVEVVDVTPVHGVGLDKDKIPANVQTATDRDLDRSEASDLTSFMNRTTGSVTLNAAQNNPLQPDLNFRGFTASPLLGLPMGMSVYVNGVRYNDPFGDTVNWDMLPESMIKSMNVFSGANPLFGLNTLGGAVSLQTKNGFNSPGHELEAYGGAWGRNVVSAESGGNDGTLGYFVNVRRFAEDGWRDSSPSEAINVYGSLGWRSDKSSLDFSALYGNSDLIGNGAVPTELLRDNRSAIFTSPDRTENDMKFFTLEGTHWLNDKVQLAGNAFYRDTVTRSFNGDDTAYIDCSEAGALYDRNLDGLPAYPLFPGSDGYSGDSFWSFLASQGISRERAEPGDCPDDIAGMAGSDILSQWIVRDQNGNPVGYDDPDHPLNAINNISTRKQKSFGATGQATFQHKLFGLNNQLITGFGYNRGIVNYGSQVEIVRLLADRSTSRTGIFIPDDATGLKGGTTTWSAFFNDALDLTDRVTLSFGGRFNDTVIRLLDSLGNSPELNDNHAYSRFNPSAGLTWKVNDKLGVYGGYSESARAPTIVELACSDPNAECRLPNAFLADPHLQQVVAESFEAGFRGQLDKDTAWNVGFFHTINKNDIIFQSTGGATSNVGFFSNVGDTRRVGMEAGLSGVFREDWRWYLRYSFVDATFQNNFFVSSPTHPARIETFGANGEYSAVIPVEKGDRIPGIPQHSLKLGLTVPVTTALTVGGDGLFNSGQFLRGDEGNFLGSTDPYFVMNLHANYQWTPNLATFLIMENVFDTDYESFGMLGEANELPGFQNYSNPRFLGPGAPFGGWVGVRLKF</sequence>
<dbReference type="PANTHER" id="PTHR30069:SF39">
    <property type="entry name" value="BLL6183 PROTEIN"/>
    <property type="match status" value="1"/>
</dbReference>
<accession>A0A177NF81</accession>
<dbReference type="Pfam" id="PF00593">
    <property type="entry name" value="TonB_dep_Rec_b-barrel"/>
    <property type="match status" value="1"/>
</dbReference>
<evidence type="ECO:0000256" key="9">
    <source>
        <dbReference type="RuleBase" id="RU003357"/>
    </source>
</evidence>
<dbReference type="AlphaFoldDB" id="A0A177NF81"/>
<dbReference type="GO" id="GO:0044718">
    <property type="term" value="P:siderophore transmembrane transport"/>
    <property type="evidence" value="ECO:0007669"/>
    <property type="project" value="TreeGrafter"/>
</dbReference>
<feature type="chain" id="PRO_5008069073" description="TonB-dependent receptor" evidence="10">
    <location>
        <begin position="30"/>
        <end position="836"/>
    </location>
</feature>
<organism evidence="13 14">
    <name type="scientific">Methylomonas koyamae</name>
    <dbReference type="NCBI Taxonomy" id="702114"/>
    <lineage>
        <taxon>Bacteria</taxon>
        <taxon>Pseudomonadati</taxon>
        <taxon>Pseudomonadota</taxon>
        <taxon>Gammaproteobacteria</taxon>
        <taxon>Methylococcales</taxon>
        <taxon>Methylococcaceae</taxon>
        <taxon>Methylomonas</taxon>
    </lineage>
</organism>
<evidence type="ECO:0000256" key="2">
    <source>
        <dbReference type="ARBA" id="ARBA00022448"/>
    </source>
</evidence>
<feature type="signal peptide" evidence="10">
    <location>
        <begin position="1"/>
        <end position="29"/>
    </location>
</feature>
<dbReference type="PROSITE" id="PS52016">
    <property type="entry name" value="TONB_DEPENDENT_REC_3"/>
    <property type="match status" value="1"/>
</dbReference>
<evidence type="ECO:0000256" key="5">
    <source>
        <dbReference type="ARBA" id="ARBA00023077"/>
    </source>
</evidence>
<keyword evidence="10" id="KW-0732">Signal</keyword>
<dbReference type="Gene3D" id="2.170.130.10">
    <property type="entry name" value="TonB-dependent receptor, plug domain"/>
    <property type="match status" value="1"/>
</dbReference>
<keyword evidence="14" id="KW-1185">Reference proteome</keyword>
<evidence type="ECO:0000256" key="1">
    <source>
        <dbReference type="ARBA" id="ARBA00004571"/>
    </source>
</evidence>
<dbReference type="RefSeq" id="WP_064030029.1">
    <property type="nucleotide sequence ID" value="NZ_LUUK01000183.1"/>
</dbReference>
<comment type="caution">
    <text evidence="13">The sequence shown here is derived from an EMBL/GenBank/DDBJ whole genome shotgun (WGS) entry which is preliminary data.</text>
</comment>
<keyword evidence="7 8" id="KW-0998">Cell outer membrane</keyword>
<evidence type="ECO:0000256" key="6">
    <source>
        <dbReference type="ARBA" id="ARBA00023136"/>
    </source>
</evidence>
<evidence type="ECO:0000259" key="12">
    <source>
        <dbReference type="Pfam" id="PF07715"/>
    </source>
</evidence>
<evidence type="ECO:0000313" key="13">
    <source>
        <dbReference type="EMBL" id="OAI16667.1"/>
    </source>
</evidence>
<dbReference type="EMBL" id="LUUK01000183">
    <property type="protein sequence ID" value="OAI16667.1"/>
    <property type="molecule type" value="Genomic_DNA"/>
</dbReference>
<feature type="domain" description="TonB-dependent receptor plug" evidence="12">
    <location>
        <begin position="58"/>
        <end position="171"/>
    </location>
</feature>
<reference evidence="14" key="1">
    <citation type="submission" date="2016-03" db="EMBL/GenBank/DDBJ databases">
        <authorList>
            <person name="Heylen K."/>
            <person name="De Vos P."/>
            <person name="Vekeman B."/>
        </authorList>
    </citation>
    <scope>NUCLEOTIDE SEQUENCE [LARGE SCALE GENOMIC DNA]</scope>
    <source>
        <strain evidence="14">R-45383</strain>
    </source>
</reference>
<proteinExistence type="inferred from homology"/>
<dbReference type="GO" id="GO:0015344">
    <property type="term" value="F:siderophore uptake transmembrane transporter activity"/>
    <property type="evidence" value="ECO:0007669"/>
    <property type="project" value="TreeGrafter"/>
</dbReference>
<dbReference type="Pfam" id="PF07715">
    <property type="entry name" value="Plug"/>
    <property type="match status" value="1"/>
</dbReference>
<keyword evidence="5 9" id="KW-0798">TonB box</keyword>
<protein>
    <recommendedName>
        <fullName evidence="15">TonB-dependent receptor</fullName>
    </recommendedName>
</protein>
<keyword evidence="4 8" id="KW-0812">Transmembrane</keyword>
<gene>
    <name evidence="13" type="ORF">A1355_09110</name>
</gene>
<keyword evidence="6 8" id="KW-0472">Membrane</keyword>
<evidence type="ECO:0008006" key="15">
    <source>
        <dbReference type="Google" id="ProtNLM"/>
    </source>
</evidence>
<comment type="similarity">
    <text evidence="8 9">Belongs to the TonB-dependent receptor family.</text>
</comment>
<keyword evidence="3 8" id="KW-1134">Transmembrane beta strand</keyword>
<evidence type="ECO:0000313" key="14">
    <source>
        <dbReference type="Proteomes" id="UP000077628"/>
    </source>
</evidence>
<name>A0A177NF81_9GAMM</name>
<dbReference type="InterPro" id="IPR012910">
    <property type="entry name" value="Plug_dom"/>
</dbReference>
<evidence type="ECO:0000256" key="10">
    <source>
        <dbReference type="SAM" id="SignalP"/>
    </source>
</evidence>
<evidence type="ECO:0000256" key="7">
    <source>
        <dbReference type="ARBA" id="ARBA00023237"/>
    </source>
</evidence>
<evidence type="ECO:0000256" key="3">
    <source>
        <dbReference type="ARBA" id="ARBA00022452"/>
    </source>
</evidence>
<dbReference type="InterPro" id="IPR036942">
    <property type="entry name" value="Beta-barrel_TonB_sf"/>
</dbReference>
<dbReference type="STRING" id="702114.A1355_09110"/>
<dbReference type="GO" id="GO:0009279">
    <property type="term" value="C:cell outer membrane"/>
    <property type="evidence" value="ECO:0007669"/>
    <property type="project" value="UniProtKB-SubCell"/>
</dbReference>
<dbReference type="InterPro" id="IPR000531">
    <property type="entry name" value="Beta-barrel_TonB"/>
</dbReference>
<dbReference type="InterPro" id="IPR037066">
    <property type="entry name" value="Plug_dom_sf"/>
</dbReference>
<evidence type="ECO:0000256" key="8">
    <source>
        <dbReference type="PROSITE-ProRule" id="PRU01360"/>
    </source>
</evidence>
<dbReference type="OrthoDB" id="9760620at2"/>
<evidence type="ECO:0000256" key="4">
    <source>
        <dbReference type="ARBA" id="ARBA00022692"/>
    </source>
</evidence>